<dbReference type="GO" id="GO:0005737">
    <property type="term" value="C:cytoplasm"/>
    <property type="evidence" value="ECO:0007669"/>
    <property type="project" value="UniProtKB-SubCell"/>
</dbReference>
<dbReference type="KEGG" id="bdu:BDU_662"/>
<dbReference type="CDD" id="cd00674">
    <property type="entry name" value="LysRS_core_class_I"/>
    <property type="match status" value="1"/>
</dbReference>
<evidence type="ECO:0000256" key="7">
    <source>
        <dbReference type="ARBA" id="ARBA00022917"/>
    </source>
</evidence>
<reference evidence="11 12" key="1">
    <citation type="journal article" date="2008" name="PLoS Genet.">
        <title>The genome of Borrelia recurrentis, the agent of deadly louse-borne relapsing fever, is a degraded subset of tick-borne Borrelia duttonii.</title>
        <authorList>
            <person name="Lescot M."/>
            <person name="Audic S."/>
            <person name="Robert C."/>
            <person name="Nguyen T.T."/>
            <person name="Blanc G."/>
            <person name="Cutler S.J."/>
            <person name="Wincker P."/>
            <person name="Couloux A."/>
            <person name="Claverie J.-M."/>
            <person name="Raoult D."/>
            <person name="Drancourt M."/>
        </authorList>
    </citation>
    <scope>NUCLEOTIDE SEQUENCE [LARGE SCALE GENOMIC DNA]</scope>
    <source>
        <strain evidence="11 12">Ly</strain>
    </source>
</reference>
<feature type="short sequence motif" description="'HIGH' region" evidence="10">
    <location>
        <begin position="43"/>
        <end position="51"/>
    </location>
</feature>
<dbReference type="InterPro" id="IPR042078">
    <property type="entry name" value="Lys-tRNA-ligase_SC_fold"/>
</dbReference>
<dbReference type="SUPFAM" id="SSF52374">
    <property type="entry name" value="Nucleotidylyl transferase"/>
    <property type="match status" value="1"/>
</dbReference>
<dbReference type="InterPro" id="IPR002904">
    <property type="entry name" value="Lys-tRNA-ligase"/>
</dbReference>
<evidence type="ECO:0000256" key="6">
    <source>
        <dbReference type="ARBA" id="ARBA00022840"/>
    </source>
</evidence>
<dbReference type="HAMAP" id="MF_00177">
    <property type="entry name" value="Lys_tRNA_synth_class1"/>
    <property type="match status" value="1"/>
</dbReference>
<evidence type="ECO:0000256" key="3">
    <source>
        <dbReference type="ARBA" id="ARBA00022490"/>
    </source>
</evidence>
<dbReference type="STRING" id="412419.BDU_662"/>
<dbReference type="GO" id="GO:0000049">
    <property type="term" value="F:tRNA binding"/>
    <property type="evidence" value="ECO:0007669"/>
    <property type="project" value="InterPro"/>
</dbReference>
<keyword evidence="12" id="KW-1185">Reference proteome</keyword>
<dbReference type="InterPro" id="IPR001412">
    <property type="entry name" value="aa-tRNA-synth_I_CS"/>
</dbReference>
<keyword evidence="8 10" id="KW-0030">Aminoacyl-tRNA synthetase</keyword>
<dbReference type="SUPFAM" id="SSF48163">
    <property type="entry name" value="An anticodon-binding domain of class I aminoacyl-tRNA synthetases"/>
    <property type="match status" value="1"/>
</dbReference>
<dbReference type="EC" id="6.1.1.6" evidence="10"/>
<gene>
    <name evidence="10 11" type="primary">lysS</name>
    <name evidence="11" type="ordered locus">BDU_662</name>
</gene>
<keyword evidence="5 10" id="KW-0547">Nucleotide-binding</keyword>
<feature type="short sequence motif" description="'KMSKS' region" evidence="10">
    <location>
        <begin position="291"/>
        <end position="295"/>
    </location>
</feature>
<dbReference type="PROSITE" id="PS00178">
    <property type="entry name" value="AA_TRNA_LIGASE_I"/>
    <property type="match status" value="1"/>
</dbReference>
<dbReference type="GO" id="GO:0006430">
    <property type="term" value="P:lysyl-tRNA aminoacylation"/>
    <property type="evidence" value="ECO:0007669"/>
    <property type="project" value="UniProtKB-UniRule"/>
</dbReference>
<keyword evidence="6 10" id="KW-0067">ATP-binding</keyword>
<evidence type="ECO:0000256" key="5">
    <source>
        <dbReference type="ARBA" id="ARBA00022741"/>
    </source>
</evidence>
<accession>B5RMK5</accession>
<dbReference type="InterPro" id="IPR014729">
    <property type="entry name" value="Rossmann-like_a/b/a_fold"/>
</dbReference>
<name>B5RMK5_BORDL</name>
<evidence type="ECO:0000256" key="2">
    <source>
        <dbReference type="ARBA" id="ARBA00005594"/>
    </source>
</evidence>
<dbReference type="InterPro" id="IPR020751">
    <property type="entry name" value="aa-tRNA-synth_I_codon-bd_sub2"/>
</dbReference>
<evidence type="ECO:0000313" key="12">
    <source>
        <dbReference type="Proteomes" id="UP000000611"/>
    </source>
</evidence>
<evidence type="ECO:0000256" key="9">
    <source>
        <dbReference type="ARBA" id="ARBA00048573"/>
    </source>
</evidence>
<dbReference type="eggNOG" id="COG1384">
    <property type="taxonomic scope" value="Bacteria"/>
</dbReference>
<dbReference type="Pfam" id="PF01921">
    <property type="entry name" value="tRNA-synt_1f"/>
    <property type="match status" value="1"/>
</dbReference>
<evidence type="ECO:0000256" key="4">
    <source>
        <dbReference type="ARBA" id="ARBA00022598"/>
    </source>
</evidence>
<evidence type="ECO:0000256" key="8">
    <source>
        <dbReference type="ARBA" id="ARBA00023146"/>
    </source>
</evidence>
<dbReference type="HOGENOM" id="CLU_025562_1_0_12"/>
<keyword evidence="4 10" id="KW-0436">Ligase</keyword>
<dbReference type="Gene3D" id="6.10.20.10">
    <property type="entry name" value="Lysine tRNA ligase, stem contact fold domain"/>
    <property type="match status" value="1"/>
</dbReference>
<dbReference type="NCBIfam" id="TIGR00467">
    <property type="entry name" value="lysS_arch"/>
    <property type="match status" value="1"/>
</dbReference>
<dbReference type="Proteomes" id="UP000000611">
    <property type="component" value="Chromosome"/>
</dbReference>
<dbReference type="Gene3D" id="1.10.10.350">
    <property type="match status" value="1"/>
</dbReference>
<dbReference type="PANTHER" id="PTHR37940:SF1">
    <property type="entry name" value="LYSINE--TRNA LIGASE"/>
    <property type="match status" value="1"/>
</dbReference>
<dbReference type="GO" id="GO:0004824">
    <property type="term" value="F:lysine-tRNA ligase activity"/>
    <property type="evidence" value="ECO:0007669"/>
    <property type="project" value="UniProtKB-UniRule"/>
</dbReference>
<keyword evidence="3 10" id="KW-0963">Cytoplasm</keyword>
<sequence>MIKLSFNRGNIMKTAHWADFYAKKIITEKGEKEQYTVSSGITPSGTVHIGNFREVISVDLVARALQDQGKQVRFIYSWDNYDVFRKVPKNMPDQELLTTYLRQAITRVPDTKTNKSSYARANEIEFEQHLPTVGIEPEFIDQSLKYMSSDYANQIKFALDHKDEIATILNKYRTTQLADDWYPISIFCTKCNRDTTTIKNYNHCYSIEYYCECGNKESLDLRKTWACKLPWRIDWPMRWKYENVDFEPAGKDHHSSGGSFDTAKEIVKIFGGTPPITFQYDFISIKGHGGKISSSSGDVVSLKDVLEIYTPEVTRFLFASTKPNTEFSISFDLDVIKIYEDYDKFERVYYGIDEIQEKKKETFKRIYELSQPKAPDKEIPYQIGFRHLSVICQIFEGDKDKIFTLLNNIKEHQKTKLINKIECAINWIKKFAPEDFKFSLRSTFDNIEILQDNNKQAVIQLLKFLKENFNNITEKEIQDEIYNIARKNNIEPPLFFKQLYNILITKDKGPKLAGFIKTIGIEKFEEIVKHYI</sequence>
<proteinExistence type="inferred from homology"/>
<dbReference type="Gene3D" id="1.10.10.770">
    <property type="match status" value="1"/>
</dbReference>
<dbReference type="PANTHER" id="PTHR37940">
    <property type="entry name" value="LYSINE--TRNA LIGASE"/>
    <property type="match status" value="1"/>
</dbReference>
<keyword evidence="7 10" id="KW-0648">Protein biosynthesis</keyword>
<dbReference type="EMBL" id="CP000976">
    <property type="protein sequence ID" value="ACH93591.1"/>
    <property type="molecule type" value="Genomic_DNA"/>
</dbReference>
<evidence type="ECO:0000313" key="11">
    <source>
        <dbReference type="EMBL" id="ACH93591.1"/>
    </source>
</evidence>
<dbReference type="InterPro" id="IPR008925">
    <property type="entry name" value="aa_tRNA-synth_I_cd-bd_sf"/>
</dbReference>
<protein>
    <recommendedName>
        <fullName evidence="10">Lysine--tRNA ligase</fullName>
        <ecNumber evidence="10">6.1.1.6</ecNumber>
    </recommendedName>
    <alternativeName>
        <fullName evidence="10">Lysyl-tRNA synthetase</fullName>
        <shortName evidence="10">LysRS</shortName>
    </alternativeName>
</protein>
<comment type="similarity">
    <text evidence="2 10">Belongs to the class-I aminoacyl-tRNA synthetase family.</text>
</comment>
<evidence type="ECO:0000256" key="10">
    <source>
        <dbReference type="HAMAP-Rule" id="MF_00177"/>
    </source>
</evidence>
<organism evidence="11 12">
    <name type="scientific">Borrelia duttonii (strain Ly)</name>
    <dbReference type="NCBI Taxonomy" id="412419"/>
    <lineage>
        <taxon>Bacteria</taxon>
        <taxon>Pseudomonadati</taxon>
        <taxon>Spirochaetota</taxon>
        <taxon>Spirochaetia</taxon>
        <taxon>Spirochaetales</taxon>
        <taxon>Borreliaceae</taxon>
        <taxon>Borrelia</taxon>
    </lineage>
</organism>
<evidence type="ECO:0000256" key="1">
    <source>
        <dbReference type="ARBA" id="ARBA00004496"/>
    </source>
</evidence>
<dbReference type="Gene3D" id="3.40.50.620">
    <property type="entry name" value="HUPs"/>
    <property type="match status" value="1"/>
</dbReference>
<comment type="catalytic activity">
    <reaction evidence="9 10">
        <text>tRNA(Lys) + L-lysine + ATP = L-lysyl-tRNA(Lys) + AMP + diphosphate</text>
        <dbReference type="Rhea" id="RHEA:20792"/>
        <dbReference type="Rhea" id="RHEA-COMP:9696"/>
        <dbReference type="Rhea" id="RHEA-COMP:9697"/>
        <dbReference type="ChEBI" id="CHEBI:30616"/>
        <dbReference type="ChEBI" id="CHEBI:32551"/>
        <dbReference type="ChEBI" id="CHEBI:33019"/>
        <dbReference type="ChEBI" id="CHEBI:78442"/>
        <dbReference type="ChEBI" id="CHEBI:78529"/>
        <dbReference type="ChEBI" id="CHEBI:456215"/>
        <dbReference type="EC" id="6.1.1.6"/>
    </reaction>
</comment>
<comment type="subcellular location">
    <subcellularLocation>
        <location evidence="1 10">Cytoplasm</location>
    </subcellularLocation>
</comment>
<dbReference type="GO" id="GO:0005524">
    <property type="term" value="F:ATP binding"/>
    <property type="evidence" value="ECO:0007669"/>
    <property type="project" value="UniProtKB-UniRule"/>
</dbReference>
<comment type="caution">
    <text evidence="10">Lacks conserved residue(s) required for the propagation of feature annotation.</text>
</comment>
<dbReference type="AlphaFoldDB" id="B5RMK5"/>